<comment type="caution">
    <text evidence="1">The sequence shown here is derived from an EMBL/GenBank/DDBJ whole genome shotgun (WGS) entry which is preliminary data.</text>
</comment>
<keyword evidence="2" id="KW-1185">Reference proteome</keyword>
<dbReference type="EMBL" id="JACOPS010000003">
    <property type="protein sequence ID" value="MBC5728306.1"/>
    <property type="molecule type" value="Genomic_DNA"/>
</dbReference>
<dbReference type="RefSeq" id="WP_186935462.1">
    <property type="nucleotide sequence ID" value="NZ_JACOPS010000003.1"/>
</dbReference>
<protein>
    <submittedName>
        <fullName evidence="1">Uncharacterized protein</fullName>
    </submittedName>
</protein>
<proteinExistence type="predicted"/>
<accession>A0ABR7HLL2</accession>
<reference evidence="1 2" key="1">
    <citation type="submission" date="2020-08" db="EMBL/GenBank/DDBJ databases">
        <title>Genome public.</title>
        <authorList>
            <person name="Liu C."/>
            <person name="Sun Q."/>
        </authorList>
    </citation>
    <scope>NUCLEOTIDE SEQUENCE [LARGE SCALE GENOMIC DNA]</scope>
    <source>
        <strain evidence="1 2">NSJ-71</strain>
    </source>
</reference>
<name>A0ABR7HLL2_9FIRM</name>
<sequence length="63" mass="7434">MRLIPSEQENLKFEIIKPYLKLDGLRYVLDEEKAPSNVKKAYEEFLEIREKALHDALVDNCLI</sequence>
<evidence type="ECO:0000313" key="2">
    <source>
        <dbReference type="Proteomes" id="UP000636755"/>
    </source>
</evidence>
<dbReference type="Proteomes" id="UP000636755">
    <property type="component" value="Unassembled WGS sequence"/>
</dbReference>
<evidence type="ECO:0000313" key="1">
    <source>
        <dbReference type="EMBL" id="MBC5728306.1"/>
    </source>
</evidence>
<gene>
    <name evidence="1" type="ORF">H8R91_07210</name>
</gene>
<organism evidence="1 2">
    <name type="scientific">Ruminococcus intestinalis</name>
    <dbReference type="NCBI Taxonomy" id="2763066"/>
    <lineage>
        <taxon>Bacteria</taxon>
        <taxon>Bacillati</taxon>
        <taxon>Bacillota</taxon>
        <taxon>Clostridia</taxon>
        <taxon>Eubacteriales</taxon>
        <taxon>Oscillospiraceae</taxon>
        <taxon>Ruminococcus</taxon>
    </lineage>
</organism>